<evidence type="ECO:0000256" key="2">
    <source>
        <dbReference type="ARBA" id="ARBA00011245"/>
    </source>
</evidence>
<dbReference type="SUPFAM" id="SSF51735">
    <property type="entry name" value="NAD(P)-binding Rossmann-fold domains"/>
    <property type="match status" value="1"/>
</dbReference>
<dbReference type="InterPro" id="IPR011032">
    <property type="entry name" value="GroES-like_sf"/>
</dbReference>
<sequence length="357" mass="38510">MGNTALYLDESGTLSVRRDFLATKPRDGELFIQILYSGVNPSDTKTIPFLGGHPRVIGNDFCGRVIEAPGCEGSGYKPGDIVAGLSSGSYNRPIGHGSHQKYMSLAPCPGVYKVPENIPPHVAAAIPVVLQTCNDGLFNRLKLPLPSEITQESDLKTKTLIVWGGSTGVGMCTIQLARAIGFQSIIVTASPKRHELLKGLGATRCYDYSDPGVVDAVKAAIREDSPAEETLLGMDAAGNSDSMELLEKSVSEKGDQILLTSVALNPGSRWEAMLGGRHDDLDLIIPGQSEPFKIPAVPKEAEKMRKALEWALENYGKKFKFETINVFRGTAEEALEEALKVGKLGHFGKLVLEHPLK</sequence>
<evidence type="ECO:0000313" key="5">
    <source>
        <dbReference type="EMBL" id="PSN72332.1"/>
    </source>
</evidence>
<protein>
    <recommendedName>
        <fullName evidence="4">Enoyl reductase (ER) domain-containing protein</fullName>
    </recommendedName>
</protein>
<feature type="domain" description="Enoyl reductase (ER)" evidence="4">
    <location>
        <begin position="12"/>
        <end position="352"/>
    </location>
</feature>
<dbReference type="AlphaFoldDB" id="A0A2T2P3U5"/>
<dbReference type="InterPro" id="IPR036291">
    <property type="entry name" value="NAD(P)-bd_dom_sf"/>
</dbReference>
<accession>A0A2T2P3U5</accession>
<comment type="subunit">
    <text evidence="2">Monomer.</text>
</comment>
<dbReference type="Pfam" id="PF08240">
    <property type="entry name" value="ADH_N"/>
    <property type="match status" value="1"/>
</dbReference>
<dbReference type="SUPFAM" id="SSF50129">
    <property type="entry name" value="GroES-like"/>
    <property type="match status" value="1"/>
</dbReference>
<evidence type="ECO:0000313" key="6">
    <source>
        <dbReference type="Proteomes" id="UP000240883"/>
    </source>
</evidence>
<evidence type="ECO:0000256" key="1">
    <source>
        <dbReference type="ARBA" id="ARBA00008072"/>
    </source>
</evidence>
<keyword evidence="6" id="KW-1185">Reference proteome</keyword>
<dbReference type="InterPro" id="IPR020843">
    <property type="entry name" value="ER"/>
</dbReference>
<dbReference type="Proteomes" id="UP000240883">
    <property type="component" value="Unassembled WGS sequence"/>
</dbReference>
<dbReference type="Pfam" id="PF00107">
    <property type="entry name" value="ADH_zinc_N"/>
    <property type="match status" value="1"/>
</dbReference>
<name>A0A2T2P3U5_CORCC</name>
<dbReference type="EMBL" id="KZ678130">
    <property type="protein sequence ID" value="PSN72332.1"/>
    <property type="molecule type" value="Genomic_DNA"/>
</dbReference>
<evidence type="ECO:0000259" key="4">
    <source>
        <dbReference type="SMART" id="SM00829"/>
    </source>
</evidence>
<dbReference type="Gene3D" id="3.90.180.10">
    <property type="entry name" value="Medium-chain alcohol dehydrogenases, catalytic domain"/>
    <property type="match status" value="1"/>
</dbReference>
<dbReference type="SMART" id="SM00829">
    <property type="entry name" value="PKS_ER"/>
    <property type="match status" value="1"/>
</dbReference>
<dbReference type="STRING" id="1448308.A0A2T2P3U5"/>
<reference evidence="5 6" key="1">
    <citation type="journal article" date="2018" name="Front. Microbiol.">
        <title>Genome-Wide Analysis of Corynespora cassiicola Leaf Fall Disease Putative Effectors.</title>
        <authorList>
            <person name="Lopez D."/>
            <person name="Ribeiro S."/>
            <person name="Label P."/>
            <person name="Fumanal B."/>
            <person name="Venisse J.S."/>
            <person name="Kohler A."/>
            <person name="de Oliveira R.R."/>
            <person name="Labutti K."/>
            <person name="Lipzen A."/>
            <person name="Lail K."/>
            <person name="Bauer D."/>
            <person name="Ohm R.A."/>
            <person name="Barry K.W."/>
            <person name="Spatafora J."/>
            <person name="Grigoriev I.V."/>
            <person name="Martin F.M."/>
            <person name="Pujade-Renaud V."/>
        </authorList>
    </citation>
    <scope>NUCLEOTIDE SEQUENCE [LARGE SCALE GENOMIC DNA]</scope>
    <source>
        <strain evidence="5 6">Philippines</strain>
    </source>
</reference>
<dbReference type="GO" id="GO:0016651">
    <property type="term" value="F:oxidoreductase activity, acting on NAD(P)H"/>
    <property type="evidence" value="ECO:0007669"/>
    <property type="project" value="InterPro"/>
</dbReference>
<evidence type="ECO:0000256" key="3">
    <source>
        <dbReference type="ARBA" id="ARBA00023002"/>
    </source>
</evidence>
<proteinExistence type="inferred from homology"/>
<dbReference type="OrthoDB" id="10257049at2759"/>
<dbReference type="InterPro" id="IPR013154">
    <property type="entry name" value="ADH-like_N"/>
</dbReference>
<dbReference type="Gene3D" id="3.40.50.720">
    <property type="entry name" value="NAD(P)-binding Rossmann-like Domain"/>
    <property type="match status" value="1"/>
</dbReference>
<dbReference type="PANTHER" id="PTHR45348:SF7">
    <property type="entry name" value="ZINC BINDING OXIDOREDUCTASE, PUTATIVE-RELATED"/>
    <property type="match status" value="1"/>
</dbReference>
<dbReference type="CDD" id="cd08249">
    <property type="entry name" value="enoyl_reductase_like"/>
    <property type="match status" value="1"/>
</dbReference>
<dbReference type="InterPro" id="IPR013149">
    <property type="entry name" value="ADH-like_C"/>
</dbReference>
<dbReference type="InterPro" id="IPR047122">
    <property type="entry name" value="Trans-enoyl_RdTase-like"/>
</dbReference>
<comment type="similarity">
    <text evidence="1">Belongs to the zinc-containing alcohol dehydrogenase family.</text>
</comment>
<gene>
    <name evidence="5" type="ORF">BS50DRAFT_630381</name>
</gene>
<organism evidence="5 6">
    <name type="scientific">Corynespora cassiicola Philippines</name>
    <dbReference type="NCBI Taxonomy" id="1448308"/>
    <lineage>
        <taxon>Eukaryota</taxon>
        <taxon>Fungi</taxon>
        <taxon>Dikarya</taxon>
        <taxon>Ascomycota</taxon>
        <taxon>Pezizomycotina</taxon>
        <taxon>Dothideomycetes</taxon>
        <taxon>Pleosporomycetidae</taxon>
        <taxon>Pleosporales</taxon>
        <taxon>Corynesporascaceae</taxon>
        <taxon>Corynespora</taxon>
    </lineage>
</organism>
<dbReference type="PANTHER" id="PTHR45348">
    <property type="entry name" value="HYPOTHETICAL OXIDOREDUCTASE (EUROFUNG)"/>
    <property type="match status" value="1"/>
</dbReference>
<keyword evidence="3" id="KW-0560">Oxidoreductase</keyword>